<proteinExistence type="predicted"/>
<dbReference type="InterPro" id="IPR046896">
    <property type="entry name" value="Cup1-like_N"/>
</dbReference>
<accession>A0AAX4KE13</accession>
<sequence length="385" mass="45175">MLLPSSFPTYKQSTFPKQFYRRFLQHLQLLPDPHIWSILIPRFRTLLRQSYYNTTVKHVSQQSSPEEIPAEESSIAAYERVKQWKRERASKRAERELQRLRAAVACHPHALTRLIEEAYGQRGVIRHDLLKAISSPYSVNPHFDPLPPPLQPLKPPAPAPSEAQPRARKEFPPCRVRAELRRSIERDWSMVKPPLLLSSPASDEQDTYMGSNGWDRRAVENLRLLSTHYDSSRTDQLNKLDFTCLQPHVRRLFPKKRVPSLREPCFAPPRPKATRQNPNIWGLPRRLDWRLLNRTYRRFWDGLVWVRPIEVGHQDRWTRCSYEETKDPPEVVLAGSNDQRLITKKSSKKRNNTSTIEPDRWTEATEDDMKWLSCDQDANSRNVLL</sequence>
<dbReference type="KEGG" id="ker:91100655"/>
<organism evidence="3 4">
    <name type="scientific">Kwoniella europaea PYCC6329</name>
    <dbReference type="NCBI Taxonomy" id="1423913"/>
    <lineage>
        <taxon>Eukaryota</taxon>
        <taxon>Fungi</taxon>
        <taxon>Dikarya</taxon>
        <taxon>Basidiomycota</taxon>
        <taxon>Agaricomycotina</taxon>
        <taxon>Tremellomycetes</taxon>
        <taxon>Tremellales</taxon>
        <taxon>Cryptococcaceae</taxon>
        <taxon>Kwoniella</taxon>
    </lineage>
</organism>
<dbReference type="EMBL" id="CP144089">
    <property type="protein sequence ID" value="WWD03795.1"/>
    <property type="molecule type" value="Genomic_DNA"/>
</dbReference>
<feature type="region of interest" description="Disordered" evidence="1">
    <location>
        <begin position="144"/>
        <end position="171"/>
    </location>
</feature>
<feature type="domain" description="LYR motif-containing protein Cup1-like N-terminal" evidence="2">
    <location>
        <begin position="20"/>
        <end position="130"/>
    </location>
</feature>
<name>A0AAX4KE13_9TREE</name>
<keyword evidence="4" id="KW-1185">Reference proteome</keyword>
<feature type="compositionally biased region" description="Pro residues" evidence="1">
    <location>
        <begin position="144"/>
        <end position="159"/>
    </location>
</feature>
<dbReference type="GeneID" id="91100655"/>
<protein>
    <recommendedName>
        <fullName evidence="2">LYR motif-containing protein Cup1-like N-terminal domain-containing protein</fullName>
    </recommendedName>
</protein>
<dbReference type="Pfam" id="PF20263">
    <property type="entry name" value="LYRM2-like"/>
    <property type="match status" value="1"/>
</dbReference>
<feature type="compositionally biased region" description="Basic residues" evidence="1">
    <location>
        <begin position="342"/>
        <end position="351"/>
    </location>
</feature>
<evidence type="ECO:0000259" key="2">
    <source>
        <dbReference type="Pfam" id="PF20263"/>
    </source>
</evidence>
<dbReference type="RefSeq" id="XP_066081762.1">
    <property type="nucleotide sequence ID" value="XM_066225665.1"/>
</dbReference>
<gene>
    <name evidence="3" type="ORF">V865_001851</name>
</gene>
<dbReference type="AlphaFoldDB" id="A0AAX4KE13"/>
<feature type="region of interest" description="Disordered" evidence="1">
    <location>
        <begin position="338"/>
        <end position="359"/>
    </location>
</feature>
<reference evidence="3 4" key="1">
    <citation type="submission" date="2024-01" db="EMBL/GenBank/DDBJ databases">
        <title>Comparative genomics of Cryptococcus and Kwoniella reveals pathogenesis evolution and contrasting modes of karyotype evolution via chromosome fusion or intercentromeric recombination.</title>
        <authorList>
            <person name="Coelho M.A."/>
            <person name="David-Palma M."/>
            <person name="Shea T."/>
            <person name="Bowers K."/>
            <person name="McGinley-Smith S."/>
            <person name="Mohammad A.W."/>
            <person name="Gnirke A."/>
            <person name="Yurkov A.M."/>
            <person name="Nowrousian M."/>
            <person name="Sun S."/>
            <person name="Cuomo C.A."/>
            <person name="Heitman J."/>
        </authorList>
    </citation>
    <scope>NUCLEOTIDE SEQUENCE [LARGE SCALE GENOMIC DNA]</scope>
    <source>
        <strain evidence="3 4">PYCC6329</strain>
    </source>
</reference>
<evidence type="ECO:0000313" key="4">
    <source>
        <dbReference type="Proteomes" id="UP001358614"/>
    </source>
</evidence>
<evidence type="ECO:0000256" key="1">
    <source>
        <dbReference type="SAM" id="MobiDB-lite"/>
    </source>
</evidence>
<evidence type="ECO:0000313" key="3">
    <source>
        <dbReference type="EMBL" id="WWD03795.1"/>
    </source>
</evidence>
<dbReference type="Proteomes" id="UP001358614">
    <property type="component" value="Chromosome 1"/>
</dbReference>